<dbReference type="InterPro" id="IPR048711">
    <property type="entry name" value="WHD_Rv2258c"/>
</dbReference>
<feature type="domain" description="Methyltransferase" evidence="2">
    <location>
        <begin position="230"/>
        <end position="341"/>
    </location>
</feature>
<dbReference type="Gene3D" id="1.10.10.10">
    <property type="entry name" value="Winged helix-like DNA-binding domain superfamily/Winged helix DNA-binding domain"/>
    <property type="match status" value="1"/>
</dbReference>
<keyword evidence="4" id="KW-0489">Methyltransferase</keyword>
<keyword evidence="4" id="KW-0808">Transferase</keyword>
<dbReference type="InterPro" id="IPR053173">
    <property type="entry name" value="SAM-binding_MTase"/>
</dbReference>
<evidence type="ECO:0000313" key="5">
    <source>
        <dbReference type="Proteomes" id="UP001597114"/>
    </source>
</evidence>
<dbReference type="InterPro" id="IPR029063">
    <property type="entry name" value="SAM-dependent_MTases_sf"/>
</dbReference>
<accession>A0ABW4F9J2</accession>
<dbReference type="Pfam" id="PF13847">
    <property type="entry name" value="Methyltransf_31"/>
    <property type="match status" value="1"/>
</dbReference>
<dbReference type="Proteomes" id="UP001597114">
    <property type="component" value="Unassembled WGS sequence"/>
</dbReference>
<evidence type="ECO:0000259" key="3">
    <source>
        <dbReference type="Pfam" id="PF21320"/>
    </source>
</evidence>
<dbReference type="PANTHER" id="PTHR45128">
    <property type="entry name" value="METHYLTRANSFERASE TYPE 11"/>
    <property type="match status" value="1"/>
</dbReference>
<dbReference type="EMBL" id="JBHUCO010000069">
    <property type="protein sequence ID" value="MFD1523665.1"/>
    <property type="molecule type" value="Genomic_DNA"/>
</dbReference>
<feature type="compositionally biased region" description="Basic and acidic residues" evidence="1">
    <location>
        <begin position="1"/>
        <end position="11"/>
    </location>
</feature>
<organism evidence="4 5">
    <name type="scientific">Pseudonocardia yunnanensis</name>
    <dbReference type="NCBI Taxonomy" id="58107"/>
    <lineage>
        <taxon>Bacteria</taxon>
        <taxon>Bacillati</taxon>
        <taxon>Actinomycetota</taxon>
        <taxon>Actinomycetes</taxon>
        <taxon>Pseudonocardiales</taxon>
        <taxon>Pseudonocardiaceae</taxon>
        <taxon>Pseudonocardia</taxon>
    </lineage>
</organism>
<feature type="domain" description="S-adenosylmethionine-dependent methyltransferase Rv2258c-like winged HTH" evidence="3">
    <location>
        <begin position="80"/>
        <end position="130"/>
    </location>
</feature>
<evidence type="ECO:0000256" key="1">
    <source>
        <dbReference type="SAM" id="MobiDB-lite"/>
    </source>
</evidence>
<dbReference type="GO" id="GO:0008168">
    <property type="term" value="F:methyltransferase activity"/>
    <property type="evidence" value="ECO:0007669"/>
    <property type="project" value="UniProtKB-KW"/>
</dbReference>
<feature type="region of interest" description="Disordered" evidence="1">
    <location>
        <begin position="36"/>
        <end position="55"/>
    </location>
</feature>
<reference evidence="5" key="1">
    <citation type="journal article" date="2019" name="Int. J. Syst. Evol. Microbiol.">
        <title>The Global Catalogue of Microorganisms (GCM) 10K type strain sequencing project: providing services to taxonomists for standard genome sequencing and annotation.</title>
        <authorList>
            <consortium name="The Broad Institute Genomics Platform"/>
            <consortium name="The Broad Institute Genome Sequencing Center for Infectious Disease"/>
            <person name="Wu L."/>
            <person name="Ma J."/>
        </authorList>
    </citation>
    <scope>NUCLEOTIDE SEQUENCE [LARGE SCALE GENOMIC DNA]</scope>
    <source>
        <strain evidence="5">CCM 7043</strain>
    </source>
</reference>
<sequence length="409" mass="42831">MAPARNLREAADQLAEGPLPLNPARSGVVDQRISGDVMSSAESTSQGGTGGQPVDDAEVERLRDRIIADAGGALAVPLAFLGDKLGLFAALRSGGPATSAKLADRAGLAERYVREWLLVMAASGYITYVGTTGDGSATSAMYQMSPEQVEIFVKTESPSYMAGAFQTFSSAPRMLDRLAEAFRTGAGIGWHEHDDDTFVGTERFFRGAYQANLVSSWIPALDGVEQKLISGVRAADVGCGLGASTIILAKAYPATEWVGVDYHEPSVELARSRAAEAGVGDRVTFQVASASQLSGNYDFITFFDCLHDMPDPVAALSAARAALSPDGRVMVVEPKSSDAVVDQLTPLGRLMAGGSVFVCLPSGLSAPPAVGLGNQAGPSRTAEITAEAGFSRTRVATSNPFSMVYELRP</sequence>
<feature type="region of interest" description="Disordered" evidence="1">
    <location>
        <begin position="1"/>
        <end position="26"/>
    </location>
</feature>
<dbReference type="PANTHER" id="PTHR45128:SF2">
    <property type="entry name" value="METHYLTRANSFERASE DOMAIN-CONTAINING PROTEIN"/>
    <property type="match status" value="1"/>
</dbReference>
<evidence type="ECO:0000259" key="2">
    <source>
        <dbReference type="Pfam" id="PF13847"/>
    </source>
</evidence>
<dbReference type="SUPFAM" id="SSF46785">
    <property type="entry name" value="Winged helix' DNA-binding domain"/>
    <property type="match status" value="1"/>
</dbReference>
<dbReference type="Pfam" id="PF21320">
    <property type="entry name" value="WHD_Rv2258c"/>
    <property type="match status" value="1"/>
</dbReference>
<evidence type="ECO:0000313" key="4">
    <source>
        <dbReference type="EMBL" id="MFD1523665.1"/>
    </source>
</evidence>
<dbReference type="SUPFAM" id="SSF53335">
    <property type="entry name" value="S-adenosyl-L-methionine-dependent methyltransferases"/>
    <property type="match status" value="1"/>
</dbReference>
<dbReference type="InterPro" id="IPR036390">
    <property type="entry name" value="WH_DNA-bd_sf"/>
</dbReference>
<keyword evidence="5" id="KW-1185">Reference proteome</keyword>
<dbReference type="RefSeq" id="WP_344723275.1">
    <property type="nucleotide sequence ID" value="NZ_BAAAUS010000019.1"/>
</dbReference>
<comment type="caution">
    <text evidence="4">The sequence shown here is derived from an EMBL/GenBank/DDBJ whole genome shotgun (WGS) entry which is preliminary data.</text>
</comment>
<dbReference type="GO" id="GO:0032259">
    <property type="term" value="P:methylation"/>
    <property type="evidence" value="ECO:0007669"/>
    <property type="project" value="UniProtKB-KW"/>
</dbReference>
<dbReference type="Gene3D" id="3.40.50.150">
    <property type="entry name" value="Vaccinia Virus protein VP39"/>
    <property type="match status" value="1"/>
</dbReference>
<dbReference type="InterPro" id="IPR025714">
    <property type="entry name" value="Methyltranfer_dom"/>
</dbReference>
<dbReference type="CDD" id="cd02440">
    <property type="entry name" value="AdoMet_MTases"/>
    <property type="match status" value="1"/>
</dbReference>
<gene>
    <name evidence="4" type="ORF">ACFSJD_39710</name>
</gene>
<protein>
    <submittedName>
        <fullName evidence="4">Class I SAM-dependent methyltransferase</fullName>
    </submittedName>
</protein>
<name>A0ABW4F9J2_9PSEU</name>
<dbReference type="InterPro" id="IPR036388">
    <property type="entry name" value="WH-like_DNA-bd_sf"/>
</dbReference>
<proteinExistence type="predicted"/>